<reference evidence="1" key="1">
    <citation type="journal article" date="2021" name="Proc. Natl. Acad. Sci. U.S.A.">
        <title>A Catalog of Tens of Thousands of Viruses from Human Metagenomes Reveals Hidden Associations with Chronic Diseases.</title>
        <authorList>
            <person name="Tisza M.J."/>
            <person name="Buck C.B."/>
        </authorList>
    </citation>
    <scope>NUCLEOTIDE SEQUENCE</scope>
    <source>
        <strain evidence="1">CtYcY12</strain>
    </source>
</reference>
<proteinExistence type="predicted"/>
<dbReference type="EMBL" id="BK015928">
    <property type="protein sequence ID" value="DAF85677.1"/>
    <property type="molecule type" value="Genomic_DNA"/>
</dbReference>
<name>A0A8S5TTZ4_9CAUD</name>
<protein>
    <submittedName>
        <fullName evidence="1">Uncharacterized protein</fullName>
    </submittedName>
</protein>
<sequence>MIVKAKDMAKMSKKRRAEYKEFFPERREGE</sequence>
<accession>A0A8S5TTZ4</accession>
<organism evidence="1">
    <name type="scientific">Siphoviridae sp. ctYcY12</name>
    <dbReference type="NCBI Taxonomy" id="2825550"/>
    <lineage>
        <taxon>Viruses</taxon>
        <taxon>Duplodnaviria</taxon>
        <taxon>Heunggongvirae</taxon>
        <taxon>Uroviricota</taxon>
        <taxon>Caudoviricetes</taxon>
    </lineage>
</organism>
<evidence type="ECO:0000313" key="1">
    <source>
        <dbReference type="EMBL" id="DAF85677.1"/>
    </source>
</evidence>